<dbReference type="SUPFAM" id="SSF52980">
    <property type="entry name" value="Restriction endonuclease-like"/>
    <property type="match status" value="1"/>
</dbReference>
<sequence>MAFAVQHPELTLTQVADQLDVPKGYRVEIIGDQIIVSAPPFGRHARIVRELYRALLDIRPGEFGPVEMVTLSPPHLDQRSIPDPVVLPEHVITDDEWVFPVSAALLAVEVTSPGNADNDRVRKLRGYALAGVPLYLFIDIVEETVTLFEEPHGQGYDRHTRVAIGSRVKLPEPFSVTLDTTAFAARKSNAG</sequence>
<dbReference type="GO" id="GO:0004519">
    <property type="term" value="F:endonuclease activity"/>
    <property type="evidence" value="ECO:0007669"/>
    <property type="project" value="UniProtKB-KW"/>
</dbReference>
<dbReference type="EMBL" id="BAABDD010000011">
    <property type="protein sequence ID" value="GAA3746360.1"/>
    <property type="molecule type" value="Genomic_DNA"/>
</dbReference>
<dbReference type="InterPro" id="IPR012296">
    <property type="entry name" value="Nuclease_put_TT1808"/>
</dbReference>
<feature type="domain" description="Putative restriction endonuclease" evidence="1">
    <location>
        <begin position="18"/>
        <end position="175"/>
    </location>
</feature>
<dbReference type="CDD" id="cd06260">
    <property type="entry name" value="DUF820-like"/>
    <property type="match status" value="1"/>
</dbReference>
<gene>
    <name evidence="2" type="ORF">GCM10022402_27340</name>
</gene>
<accession>A0ABP7FT55</accession>
<reference evidence="3" key="1">
    <citation type="journal article" date="2019" name="Int. J. Syst. Evol. Microbiol.">
        <title>The Global Catalogue of Microorganisms (GCM) 10K type strain sequencing project: providing services to taxonomists for standard genome sequencing and annotation.</title>
        <authorList>
            <consortium name="The Broad Institute Genomics Platform"/>
            <consortium name="The Broad Institute Genome Sequencing Center for Infectious Disease"/>
            <person name="Wu L."/>
            <person name="Ma J."/>
        </authorList>
    </citation>
    <scope>NUCLEOTIDE SEQUENCE [LARGE SCALE GENOMIC DNA]</scope>
    <source>
        <strain evidence="3">JCM 17137</strain>
    </source>
</reference>
<name>A0ABP7FT55_9ACTN</name>
<dbReference type="Pfam" id="PF05685">
    <property type="entry name" value="Uma2"/>
    <property type="match status" value="1"/>
</dbReference>
<evidence type="ECO:0000259" key="1">
    <source>
        <dbReference type="Pfam" id="PF05685"/>
    </source>
</evidence>
<dbReference type="InterPro" id="IPR011335">
    <property type="entry name" value="Restrct_endonuc-II-like"/>
</dbReference>
<comment type="caution">
    <text evidence="2">The sequence shown here is derived from an EMBL/GenBank/DDBJ whole genome shotgun (WGS) entry which is preliminary data.</text>
</comment>
<evidence type="ECO:0000313" key="2">
    <source>
        <dbReference type="EMBL" id="GAA3746360.1"/>
    </source>
</evidence>
<dbReference type="PANTHER" id="PTHR35400:SF3">
    <property type="entry name" value="SLL1072 PROTEIN"/>
    <property type="match status" value="1"/>
</dbReference>
<keyword evidence="2" id="KW-0255">Endonuclease</keyword>
<proteinExistence type="predicted"/>
<dbReference type="Gene3D" id="3.90.1570.10">
    <property type="entry name" value="tt1808, chain A"/>
    <property type="match status" value="1"/>
</dbReference>
<dbReference type="Proteomes" id="UP001500908">
    <property type="component" value="Unassembled WGS sequence"/>
</dbReference>
<dbReference type="PANTHER" id="PTHR35400">
    <property type="entry name" value="SLR1083 PROTEIN"/>
    <property type="match status" value="1"/>
</dbReference>
<organism evidence="2 3">
    <name type="scientific">Salinactinospora qingdaonensis</name>
    <dbReference type="NCBI Taxonomy" id="702744"/>
    <lineage>
        <taxon>Bacteria</taxon>
        <taxon>Bacillati</taxon>
        <taxon>Actinomycetota</taxon>
        <taxon>Actinomycetes</taxon>
        <taxon>Streptosporangiales</taxon>
        <taxon>Nocardiopsidaceae</taxon>
        <taxon>Salinactinospora</taxon>
    </lineage>
</organism>
<keyword evidence="3" id="KW-1185">Reference proteome</keyword>
<protein>
    <submittedName>
        <fullName evidence="2">Uma2 family endonuclease</fullName>
    </submittedName>
</protein>
<keyword evidence="2" id="KW-0378">Hydrolase</keyword>
<evidence type="ECO:0000313" key="3">
    <source>
        <dbReference type="Proteomes" id="UP001500908"/>
    </source>
</evidence>
<dbReference type="InterPro" id="IPR008538">
    <property type="entry name" value="Uma2"/>
</dbReference>
<keyword evidence="2" id="KW-0540">Nuclease</keyword>